<evidence type="ECO:0000256" key="2">
    <source>
        <dbReference type="ARBA" id="ARBA00005926"/>
    </source>
</evidence>
<feature type="region of interest" description="Disordered" evidence="14">
    <location>
        <begin position="1748"/>
        <end position="1810"/>
    </location>
</feature>
<evidence type="ECO:0000256" key="7">
    <source>
        <dbReference type="ARBA" id="ARBA00022679"/>
    </source>
</evidence>
<feature type="compositionally biased region" description="Basic and acidic residues" evidence="14">
    <location>
        <begin position="1350"/>
        <end position="1374"/>
    </location>
</feature>
<evidence type="ECO:0000256" key="5">
    <source>
        <dbReference type="ARBA" id="ARBA00022490"/>
    </source>
</evidence>
<dbReference type="GO" id="GO:0005524">
    <property type="term" value="F:ATP binding"/>
    <property type="evidence" value="ECO:0007669"/>
    <property type="project" value="UniProtKB-UniRule"/>
</dbReference>
<comment type="catalytic activity">
    <reaction evidence="11">
        <text>L-threonyl-[protein] + ATP = O-phospho-L-threonyl-[protein] + ADP + H(+)</text>
        <dbReference type="Rhea" id="RHEA:46608"/>
        <dbReference type="Rhea" id="RHEA-COMP:11060"/>
        <dbReference type="Rhea" id="RHEA-COMP:11605"/>
        <dbReference type="ChEBI" id="CHEBI:15378"/>
        <dbReference type="ChEBI" id="CHEBI:30013"/>
        <dbReference type="ChEBI" id="CHEBI:30616"/>
        <dbReference type="ChEBI" id="CHEBI:61977"/>
        <dbReference type="ChEBI" id="CHEBI:456216"/>
        <dbReference type="EC" id="2.7.11.1"/>
    </reaction>
</comment>
<proteinExistence type="inferred from homology"/>
<feature type="compositionally biased region" description="Basic and acidic residues" evidence="14">
    <location>
        <begin position="352"/>
        <end position="379"/>
    </location>
</feature>
<feature type="region of interest" description="Disordered" evidence="14">
    <location>
        <begin position="1350"/>
        <end position="1456"/>
    </location>
</feature>
<keyword evidence="9 16" id="KW-0418">Kinase</keyword>
<feature type="compositionally biased region" description="Basic and acidic residues" evidence="14">
    <location>
        <begin position="1302"/>
        <end position="1318"/>
    </location>
</feature>
<dbReference type="GO" id="GO:0005737">
    <property type="term" value="C:cytoplasm"/>
    <property type="evidence" value="ECO:0007669"/>
    <property type="project" value="UniProtKB-SubCell"/>
</dbReference>
<feature type="compositionally biased region" description="Polar residues" evidence="14">
    <location>
        <begin position="1777"/>
        <end position="1810"/>
    </location>
</feature>
<protein>
    <recommendedName>
        <fullName evidence="4">non-specific serine/threonine protein kinase</fullName>
        <ecNumber evidence="4">2.7.11.1</ecNumber>
    </recommendedName>
</protein>
<evidence type="ECO:0000256" key="14">
    <source>
        <dbReference type="SAM" id="MobiDB-lite"/>
    </source>
</evidence>
<evidence type="ECO:0000256" key="11">
    <source>
        <dbReference type="ARBA" id="ARBA00047899"/>
    </source>
</evidence>
<dbReference type="PROSITE" id="PS00107">
    <property type="entry name" value="PROTEIN_KINASE_ATP"/>
    <property type="match status" value="1"/>
</dbReference>
<feature type="domain" description="Protein kinase" evidence="15">
    <location>
        <begin position="9"/>
        <end position="278"/>
    </location>
</feature>
<evidence type="ECO:0000259" key="15">
    <source>
        <dbReference type="PROSITE" id="PS50011"/>
    </source>
</evidence>
<comment type="catalytic activity">
    <reaction evidence="12">
        <text>L-seryl-[protein] + ATP = O-phospho-L-seryl-[protein] + ADP + H(+)</text>
        <dbReference type="Rhea" id="RHEA:17989"/>
        <dbReference type="Rhea" id="RHEA-COMP:9863"/>
        <dbReference type="Rhea" id="RHEA-COMP:11604"/>
        <dbReference type="ChEBI" id="CHEBI:15378"/>
        <dbReference type="ChEBI" id="CHEBI:29999"/>
        <dbReference type="ChEBI" id="CHEBI:30616"/>
        <dbReference type="ChEBI" id="CHEBI:83421"/>
        <dbReference type="ChEBI" id="CHEBI:456216"/>
        <dbReference type="EC" id="2.7.11.1"/>
    </reaction>
</comment>
<feature type="compositionally biased region" description="Pro residues" evidence="14">
    <location>
        <begin position="478"/>
        <end position="487"/>
    </location>
</feature>
<feature type="region of interest" description="Disordered" evidence="14">
    <location>
        <begin position="1461"/>
        <end position="1480"/>
    </location>
</feature>
<feature type="compositionally biased region" description="Low complexity" evidence="14">
    <location>
        <begin position="1765"/>
        <end position="1775"/>
    </location>
</feature>
<evidence type="ECO:0000256" key="6">
    <source>
        <dbReference type="ARBA" id="ARBA00022527"/>
    </source>
</evidence>
<feature type="compositionally biased region" description="Polar residues" evidence="14">
    <location>
        <begin position="1397"/>
        <end position="1407"/>
    </location>
</feature>
<feature type="compositionally biased region" description="Basic and acidic residues" evidence="14">
    <location>
        <begin position="1511"/>
        <end position="1529"/>
    </location>
</feature>
<dbReference type="CDD" id="cd14125">
    <property type="entry name" value="STKc_CK1_delta_epsilon"/>
    <property type="match status" value="1"/>
</dbReference>
<dbReference type="SMART" id="SM00220">
    <property type="entry name" value="S_TKc"/>
    <property type="match status" value="1"/>
</dbReference>
<evidence type="ECO:0000256" key="12">
    <source>
        <dbReference type="ARBA" id="ARBA00048679"/>
    </source>
</evidence>
<dbReference type="EMBL" id="JAGKQH010000008">
    <property type="protein sequence ID" value="KAG6593832.1"/>
    <property type="molecule type" value="Genomic_DNA"/>
</dbReference>
<dbReference type="EC" id="2.7.11.1" evidence="4"/>
<feature type="region of interest" description="Disordered" evidence="14">
    <location>
        <begin position="457"/>
        <end position="509"/>
    </location>
</feature>
<feature type="region of interest" description="Disordered" evidence="14">
    <location>
        <begin position="1282"/>
        <end position="1337"/>
    </location>
</feature>
<feature type="region of interest" description="Disordered" evidence="14">
    <location>
        <begin position="917"/>
        <end position="967"/>
    </location>
</feature>
<feature type="compositionally biased region" description="Polar residues" evidence="14">
    <location>
        <begin position="1380"/>
        <end position="1390"/>
    </location>
</feature>
<dbReference type="FunFam" id="1.10.510.10:FF:000164">
    <property type="entry name" value="Casein kinase 1-like protein"/>
    <property type="match status" value="1"/>
</dbReference>
<keyword evidence="17" id="KW-1185">Reference proteome</keyword>
<feature type="region of interest" description="Disordered" evidence="14">
    <location>
        <begin position="1062"/>
        <end position="1091"/>
    </location>
</feature>
<feature type="region of interest" description="Disordered" evidence="14">
    <location>
        <begin position="1485"/>
        <end position="1529"/>
    </location>
</feature>
<dbReference type="Proteomes" id="UP000685013">
    <property type="component" value="Chromosome 8"/>
</dbReference>
<feature type="compositionally biased region" description="Basic and acidic residues" evidence="14">
    <location>
        <begin position="1286"/>
        <end position="1295"/>
    </location>
</feature>
<comment type="subunit">
    <text evidence="3">Monomer.</text>
</comment>
<gene>
    <name evidence="16" type="primary">CKL11</name>
    <name evidence="16" type="ORF">SDJN03_13308</name>
</gene>
<keyword evidence="6" id="KW-0723">Serine/threonine-protein kinase</keyword>
<dbReference type="GO" id="GO:0004674">
    <property type="term" value="F:protein serine/threonine kinase activity"/>
    <property type="evidence" value="ECO:0007669"/>
    <property type="project" value="UniProtKB-KW"/>
</dbReference>
<sequence>MEHVIGGKFKLGRKIGSGSFGELYLGTNVQTEEEVAVKLESVKTKHPQLHYESKLYMLLQGGTGIPHLKWFGVEGEYNVMVIDLLGPSLEDLFNYCNRKLSLKTVLMLADQLINRVEYMHSRGFLHRDIKPDNFLMGLGRKANQVYIIDYGLAKKYRDLQTHKHIPYRENKNLTGTARYASINTHLGVEQSRRDDLESLGYVLMYFLRGSLPWQGLRAGTKKQKYDKISEKKMLTPIEVLCKSFPMEFTSYFHYCRALRFEDKPDYSYLKRLFRDLFIREGYQFDYVFDWTILKYPQIGSSSRTRQPTGKAAVNPGPSAERVERPLVGQDLRDKFSGAVEAFARRNGTGHGLHSDHSRHRSSDDVPSSKDVQPDSERARSSSRQGSASKRPILSSSRPSSSGEPSELRQADFSQAAVDCLLLLNELSQNHPSSVLRLQKAATMMPFEALNYYRLAPERRNKKQSSGMELKKTISRLPRPAPTPPDQPQPSESLGSGDRQQYKPEPLSAQHPLPFSREAHLLLILEPPNLIFCWHKPAYFAMKSSTQLDFATFQLTPTRTRCDLILSANGKSEKIASGLLNPFLAHLKIAQEQMARGGYSIILEPDPRSDRIWFTKGTMERFVRFVSTPEILERVYTIESEILQIEEAIVLQGNSDMGPNVVDDEQGKPTKPIEGATEASKSLLDGNEEKAIVLYTPDAHSLETNGHTVLEENSKAQLLKVLETRKTMLQKEQGMAFARAVAAGFDIDQMSPLISFANNFGASRLMDACVKFKELWKRKHESGQWVEIEAAEALSSRPDFSPSMTASGIILTSMTDKQTESQIEPSSTNKGNAIADGNPPMIYQSPPGHQEYRQGQYPPHMYPPWPINSPPGSLPVFQGYPMQGMPYYQNYAGSSPFFHPHYPVTEDSRFGDGMKMGGKRHSMESGDNSIGPETCETNAWKTRMPDDAGSEQEDAEDQRKGSRLGKKKSGVVVIRNINYIASKRHNSSGSETDSQSGSESEEGDSQVISPEIKHKKPNRSSRSKGKHLNFGDQSNTPAKTDSPEAEGHWQAFQNLLLRDANEEKHHADQSLFTMERETKQKRRQNKVGDDPLVAQGWNRDEIQENGTTGIDRVGGRINRVSRASNDELLTSRRDSLSGDSHMNVQATELDGGRNGYRRPGSDDFVVYGQKGQSYSNGHLDPLAINGFDNTQKSYDKNSSNNLDGDSYIVPLRSMTMDAVGKEGRSAVDMDSEFPSSNHKAENLSNRVATYEPDVLNLMPKREAENEPAGYDPALEYEMQVHAGRVPASDKKKEVVTDVKQGTKRLDKDRKPKITPDRKTGGPIRKGKPSKLSPLDEARARAEKLRAYKADLRRLKEEKEEEAIKRIETLKLERQKRIAARGNSTLPSQQTRKLLPTKMSPNSQKGSKFSDSDPVSSSPLPRFPIRTASISSNDSNKAAKPSRLIGGKQSAGNRLTQSVSSLAKLKKDNSDASNDKKVSMARIRRLSEPKMSTSDHASSIKTRTTEPALKAKVTKETENKKKIPNETESKKKISAIMNLDKSKAATLPELKIRTPKGPGATIGNSIGTEGACSSMERNTAEVSHHNELDDNPVVEKTVVMLECEKPSICTGKPDVPSDFSATKAFNSQIEVSGVKRESIKHKSQNQLSSHEVTADGVDQEAQKFSSPSITENLYKAPHARVSSFEHPCTRVSEYGKATPPDLESATSGTETAKAYVPDYGNAQLEKIPEASEKSEVKKSSKGLRLLLKFGRKNHSSGTDEHNEESDNISSNDSEANDVGANTTSHNEVPTLKNLISQDETPTASKTQKSSRAFSLLSPFRSKNSEKRRRKPDWVMKNATLVAAMTTNRKKKWCLILLKEWRNISWEKSNTVPLFVPLFHFFLNVLIRSPSCGTGIKLEIGTCVVTNMIVNHQFIIIEFAAFY</sequence>
<dbReference type="InterPro" id="IPR008271">
    <property type="entry name" value="Ser/Thr_kinase_AS"/>
</dbReference>
<feature type="region of interest" description="Disordered" evidence="14">
    <location>
        <begin position="1633"/>
        <end position="1663"/>
    </location>
</feature>
<dbReference type="PROSITE" id="PS50011">
    <property type="entry name" value="PROTEIN_KINASE_DOM"/>
    <property type="match status" value="1"/>
</dbReference>
<dbReference type="PANTHER" id="PTHR31008:SF2">
    <property type="entry name" value="COP1-INTERACTING PROTEIN-LIKE PROTEIN"/>
    <property type="match status" value="1"/>
</dbReference>
<organism evidence="16 17">
    <name type="scientific">Cucurbita argyrosperma subsp. sororia</name>
    <dbReference type="NCBI Taxonomy" id="37648"/>
    <lineage>
        <taxon>Eukaryota</taxon>
        <taxon>Viridiplantae</taxon>
        <taxon>Streptophyta</taxon>
        <taxon>Embryophyta</taxon>
        <taxon>Tracheophyta</taxon>
        <taxon>Spermatophyta</taxon>
        <taxon>Magnoliopsida</taxon>
        <taxon>eudicotyledons</taxon>
        <taxon>Gunneridae</taxon>
        <taxon>Pentapetalae</taxon>
        <taxon>rosids</taxon>
        <taxon>fabids</taxon>
        <taxon>Cucurbitales</taxon>
        <taxon>Cucurbitaceae</taxon>
        <taxon>Cucurbiteae</taxon>
        <taxon>Cucurbita</taxon>
    </lineage>
</organism>
<comment type="subcellular location">
    <subcellularLocation>
        <location evidence="1">Cytoplasm</location>
    </subcellularLocation>
</comment>
<dbReference type="FunFam" id="3.30.200.20:FF:000538">
    <property type="entry name" value="Putative Casein kinase I"/>
    <property type="match status" value="1"/>
</dbReference>
<dbReference type="PROSITE" id="PS00108">
    <property type="entry name" value="PROTEIN_KINASE_ST"/>
    <property type="match status" value="1"/>
</dbReference>
<evidence type="ECO:0000313" key="16">
    <source>
        <dbReference type="EMBL" id="KAG6593832.1"/>
    </source>
</evidence>
<feature type="region of interest" description="Disordered" evidence="14">
    <location>
        <begin position="981"/>
        <end position="1044"/>
    </location>
</feature>
<comment type="similarity">
    <text evidence="2">Belongs to the protein kinase superfamily. CK1 Ser/Thr protein kinase family. Casein kinase I subfamily.</text>
</comment>
<dbReference type="PANTHER" id="PTHR31008">
    <property type="entry name" value="COP1-INTERACTING PROTEIN-RELATED"/>
    <property type="match status" value="1"/>
</dbReference>
<keyword evidence="8 13" id="KW-0547">Nucleotide-binding</keyword>
<accession>A0AAV6NAQ9</accession>
<dbReference type="InterPro" id="IPR017441">
    <property type="entry name" value="Protein_kinase_ATP_BS"/>
</dbReference>
<keyword evidence="7" id="KW-0808">Transferase</keyword>
<name>A0AAV6NAQ9_9ROSI</name>
<feature type="compositionally biased region" description="Basic and acidic residues" evidence="14">
    <location>
        <begin position="1062"/>
        <end position="1077"/>
    </location>
</feature>
<reference evidence="16 17" key="1">
    <citation type="journal article" date="2021" name="Hortic Res">
        <title>The domestication of Cucurbita argyrosperma as revealed by the genome of its wild relative.</title>
        <authorList>
            <person name="Barrera-Redondo J."/>
            <person name="Sanchez-de la Vega G."/>
            <person name="Aguirre-Liguori J.A."/>
            <person name="Castellanos-Morales G."/>
            <person name="Gutierrez-Guerrero Y.T."/>
            <person name="Aguirre-Dugua X."/>
            <person name="Aguirre-Planter E."/>
            <person name="Tenaillon M.I."/>
            <person name="Lira-Saade R."/>
            <person name="Eguiarte L.E."/>
        </authorList>
    </citation>
    <scope>NUCLEOTIDE SEQUENCE [LARGE SCALE GENOMIC DNA]</scope>
    <source>
        <strain evidence="16">JBR-2021</strain>
    </source>
</reference>
<feature type="region of interest" description="Disordered" evidence="14">
    <location>
        <begin position="346"/>
        <end position="409"/>
    </location>
</feature>
<feature type="compositionally biased region" description="Basic and acidic residues" evidence="14">
    <location>
        <begin position="1463"/>
        <end position="1476"/>
    </location>
</feature>
<evidence type="ECO:0000256" key="8">
    <source>
        <dbReference type="ARBA" id="ARBA00022741"/>
    </source>
</evidence>
<evidence type="ECO:0000256" key="1">
    <source>
        <dbReference type="ARBA" id="ARBA00004496"/>
    </source>
</evidence>
<keyword evidence="5" id="KW-0963">Cytoplasm</keyword>
<evidence type="ECO:0000256" key="3">
    <source>
        <dbReference type="ARBA" id="ARBA00011245"/>
    </source>
</evidence>
<evidence type="ECO:0000256" key="4">
    <source>
        <dbReference type="ARBA" id="ARBA00012513"/>
    </source>
</evidence>
<feature type="compositionally biased region" description="Basic residues" evidence="14">
    <location>
        <begin position="1012"/>
        <end position="1026"/>
    </location>
</feature>
<feature type="binding site" evidence="13">
    <location>
        <position position="38"/>
    </location>
    <ligand>
        <name>ATP</name>
        <dbReference type="ChEBI" id="CHEBI:30616"/>
    </ligand>
</feature>
<dbReference type="Pfam" id="PF00069">
    <property type="entry name" value="Pkinase"/>
    <property type="match status" value="1"/>
</dbReference>
<feature type="compositionally biased region" description="Low complexity" evidence="14">
    <location>
        <begin position="381"/>
        <end position="404"/>
    </location>
</feature>
<feature type="non-terminal residue" evidence="16">
    <location>
        <position position="1"/>
    </location>
</feature>
<feature type="compositionally biased region" description="Polar residues" evidence="14">
    <location>
        <begin position="1488"/>
        <end position="1500"/>
    </location>
</feature>
<feature type="compositionally biased region" description="Low complexity" evidence="14">
    <location>
        <begin position="986"/>
        <end position="997"/>
    </location>
</feature>
<dbReference type="InterPro" id="IPR000719">
    <property type="entry name" value="Prot_kinase_dom"/>
</dbReference>
<evidence type="ECO:0000256" key="13">
    <source>
        <dbReference type="PROSITE-ProRule" id="PRU10141"/>
    </source>
</evidence>
<comment type="caution">
    <text evidence="16">The sequence shown here is derived from an EMBL/GenBank/DDBJ whole genome shotgun (WGS) entry which is preliminary data.</text>
</comment>
<evidence type="ECO:0000313" key="17">
    <source>
        <dbReference type="Proteomes" id="UP000685013"/>
    </source>
</evidence>
<evidence type="ECO:0000256" key="9">
    <source>
        <dbReference type="ARBA" id="ARBA00022777"/>
    </source>
</evidence>
<keyword evidence="10 13" id="KW-0067">ATP-binding</keyword>
<evidence type="ECO:0000256" key="10">
    <source>
        <dbReference type="ARBA" id="ARBA00022840"/>
    </source>
</evidence>
<feature type="region of interest" description="Disordered" evidence="14">
    <location>
        <begin position="300"/>
        <end position="327"/>
    </location>
</feature>